<proteinExistence type="predicted"/>
<comment type="caution">
    <text evidence="1">The sequence shown here is derived from an EMBL/GenBank/DDBJ whole genome shotgun (WGS) entry which is preliminary data.</text>
</comment>
<accession>A0ACC1YJG4</accession>
<reference evidence="1 2" key="1">
    <citation type="journal article" date="2023" name="Science">
        <title>Complex scaffold remodeling in plant triterpene biosynthesis.</title>
        <authorList>
            <person name="De La Pena R."/>
            <person name="Hodgson H."/>
            <person name="Liu J.C."/>
            <person name="Stephenson M.J."/>
            <person name="Martin A.C."/>
            <person name="Owen C."/>
            <person name="Harkess A."/>
            <person name="Leebens-Mack J."/>
            <person name="Jimenez L.E."/>
            <person name="Osbourn A."/>
            <person name="Sattely E.S."/>
        </authorList>
    </citation>
    <scope>NUCLEOTIDE SEQUENCE [LARGE SCALE GENOMIC DNA]</scope>
    <source>
        <strain evidence="2">cv. JPN11</strain>
        <tissue evidence="1">Leaf</tissue>
    </source>
</reference>
<evidence type="ECO:0000313" key="2">
    <source>
        <dbReference type="Proteomes" id="UP001164539"/>
    </source>
</evidence>
<protein>
    <submittedName>
        <fullName evidence="1">Uncharacterized protein</fullName>
    </submittedName>
</protein>
<keyword evidence="2" id="KW-1185">Reference proteome</keyword>
<name>A0ACC1YJG4_MELAZ</name>
<gene>
    <name evidence="1" type="ORF">OWV82_006675</name>
</gene>
<dbReference type="EMBL" id="CM051396">
    <property type="protein sequence ID" value="KAJ4723289.1"/>
    <property type="molecule type" value="Genomic_DNA"/>
</dbReference>
<sequence>MANLNSSTQHKGKSVIPEDEINSVSNKGEDTSNILEMREGNKIVETSEYEDNEGEGDEEGDKEEVEDNSKSNEEGVDGGTSVPYQMERPFNLVYTIDTLTRGQSPIRTSPELSSEEQNRVDIALASNLRDLEELLKPSTLVIVRLKQSFLHCFPFPQSKLRKKTTKNPKVKKRQEKKRPRLIEERSNEPFNYPQRVQGESRGSPLPHLTIPDSHTFHSLHPSPSLVIPPNISLPAS</sequence>
<organism evidence="1 2">
    <name type="scientific">Melia azedarach</name>
    <name type="common">Chinaberry tree</name>
    <dbReference type="NCBI Taxonomy" id="155640"/>
    <lineage>
        <taxon>Eukaryota</taxon>
        <taxon>Viridiplantae</taxon>
        <taxon>Streptophyta</taxon>
        <taxon>Embryophyta</taxon>
        <taxon>Tracheophyta</taxon>
        <taxon>Spermatophyta</taxon>
        <taxon>Magnoliopsida</taxon>
        <taxon>eudicotyledons</taxon>
        <taxon>Gunneridae</taxon>
        <taxon>Pentapetalae</taxon>
        <taxon>rosids</taxon>
        <taxon>malvids</taxon>
        <taxon>Sapindales</taxon>
        <taxon>Meliaceae</taxon>
        <taxon>Melia</taxon>
    </lineage>
</organism>
<dbReference type="Proteomes" id="UP001164539">
    <property type="component" value="Chromosome 3"/>
</dbReference>
<evidence type="ECO:0000313" key="1">
    <source>
        <dbReference type="EMBL" id="KAJ4723289.1"/>
    </source>
</evidence>